<name>A0A069SN28_PHOVU</name>
<comment type="caution">
    <text evidence="1">The sequence shown here is derived from an EMBL/GenBank/DDBJ whole genome shotgun (WGS) entry which is preliminary data.</text>
</comment>
<dbReference type="GeneID" id="78179182"/>
<dbReference type="EMBL" id="JNHM01000006">
    <property type="protein sequence ID" value="KDS56299.1"/>
    <property type="molecule type" value="Genomic_DNA"/>
</dbReference>
<reference evidence="1 2" key="1">
    <citation type="submission" date="2014-04" db="EMBL/GenBank/DDBJ databases">
        <authorList>
            <person name="Sears C."/>
            <person name="Carroll K."/>
            <person name="Sack B.R."/>
            <person name="Qadri F."/>
            <person name="Myers L.L."/>
            <person name="Chung G.-T."/>
            <person name="Escheverria P."/>
            <person name="Fraser C.M."/>
            <person name="Sadzewicz L."/>
            <person name="Shefchek K.A."/>
            <person name="Tallon L."/>
            <person name="Das S.P."/>
            <person name="Daugherty S."/>
            <person name="Mongodin E.F."/>
        </authorList>
    </citation>
    <scope>NUCLEOTIDE SEQUENCE [LARGE SCALE GENOMIC DNA]</scope>
    <source>
        <strain evidence="1 2">3975 RP4</strain>
    </source>
</reference>
<evidence type="ECO:0000313" key="1">
    <source>
        <dbReference type="EMBL" id="KDS56299.1"/>
    </source>
</evidence>
<dbReference type="AlphaFoldDB" id="A0A069SN28"/>
<evidence type="ECO:0008006" key="3">
    <source>
        <dbReference type="Google" id="ProtNLM"/>
    </source>
</evidence>
<dbReference type="RefSeq" id="WP_007662661.1">
    <property type="nucleotide sequence ID" value="NZ_JNHM01000006.1"/>
</dbReference>
<dbReference type="Proteomes" id="UP000027661">
    <property type="component" value="Unassembled WGS sequence"/>
</dbReference>
<protein>
    <recommendedName>
        <fullName evidence="3">Gliding motility protein</fullName>
    </recommendedName>
</protein>
<proteinExistence type="predicted"/>
<organism evidence="1 2">
    <name type="scientific">Phocaeicola vulgatus str. 3975 RP4</name>
    <dbReference type="NCBI Taxonomy" id="1339352"/>
    <lineage>
        <taxon>Bacteria</taxon>
        <taxon>Pseudomonadati</taxon>
        <taxon>Bacteroidota</taxon>
        <taxon>Bacteroidia</taxon>
        <taxon>Bacteroidales</taxon>
        <taxon>Bacteroidaceae</taxon>
        <taxon>Phocaeicola</taxon>
    </lineage>
</organism>
<gene>
    <name evidence="1" type="ORF">M099_0513</name>
</gene>
<sequence>MKAKIGDVYTIYNNRLRLYTACQITNVIEDKGDAICLYLDWTGESPLHLVQMENLQPLYMDFMYWERQLCIANVDIDVPAYFIFVGNIPPLTNEENSYFGTGNYGYDVYRQIKWQQIPEERRKAFKIAMKSEETVWLNGTEYKISSHYVDDAHCPFSKADELKVFPCLSTLVLKEYHQGLIEYLDNTPFITELTYKGKGQRSLDFRGTSLRKLLIDLTEIDELWLNDEMEQLYLLNDKISPCVIHARDNGANLLLQYRKIFHPYPELSNLNSLHGIEINEVDMNDIFSVYPNLKELWLWGKPGYIRNFSVLESFRNIEVFATRNLFGFSSEDIPVPERMEHLNWLWMTSLPEDAAKCIKKLYKKRKNEGMNLSVTQARKPEWIKENMDNPFRDWDDSDYISPSSAKKAIIQYRKTRNELLALNVQNDPEAQTKAIAAVEEYTKTFNRMRCIETDERDLVYEVLCSIIDYMNNPIIDKARLLDRFEELRDF</sequence>
<dbReference type="PATRIC" id="fig|1339352.3.peg.502"/>
<evidence type="ECO:0000313" key="2">
    <source>
        <dbReference type="Proteomes" id="UP000027661"/>
    </source>
</evidence>
<accession>A0A069SN28</accession>